<dbReference type="OrthoDB" id="791707at2"/>
<proteinExistence type="predicted"/>
<name>A0A563U984_9SPHI</name>
<dbReference type="AlphaFoldDB" id="A0A563U984"/>
<gene>
    <name evidence="1" type="ORF">FPZ42_01400</name>
</gene>
<evidence type="ECO:0000313" key="1">
    <source>
        <dbReference type="EMBL" id="TWR27898.1"/>
    </source>
</evidence>
<dbReference type="InterPro" id="IPR011250">
    <property type="entry name" value="OMP/PagP_B-barrel"/>
</dbReference>
<evidence type="ECO:0008006" key="3">
    <source>
        <dbReference type="Google" id="ProtNLM"/>
    </source>
</evidence>
<dbReference type="EMBL" id="VOEI01000001">
    <property type="protein sequence ID" value="TWR27898.1"/>
    <property type="molecule type" value="Genomic_DNA"/>
</dbReference>
<organism evidence="1 2">
    <name type="scientific">Mucilaginibacter achroorhodeus</name>
    <dbReference type="NCBI Taxonomy" id="2599294"/>
    <lineage>
        <taxon>Bacteria</taxon>
        <taxon>Pseudomonadati</taxon>
        <taxon>Bacteroidota</taxon>
        <taxon>Sphingobacteriia</taxon>
        <taxon>Sphingobacteriales</taxon>
        <taxon>Sphingobacteriaceae</taxon>
        <taxon>Mucilaginibacter</taxon>
    </lineage>
</organism>
<accession>A0A563U984</accession>
<protein>
    <recommendedName>
        <fullName evidence="3">Outer membrane protein beta-barrel domain-containing protein</fullName>
    </recommendedName>
</protein>
<sequence length="228" mass="24502">MLSTFFLLPANAQRRGLGLNADGDLLGGSNSSSGGGSTVDRENGWGVAINLGYESPDKDLRDYYKAAPTFGLTVIKRLNNWRFSGSADYRSYKPKQDVFVTESDYGNAYTAFSNFRGIGLYAGIAYSLPITDAVEIYGGINAGSVFISQSFYTEDDAGNQFSFSGNSSLNYLGPKLGFNFASAGNITIGIEGRYGLNLTGFNSNTQTGTEVYKGFSAVSANLMLTYNF</sequence>
<dbReference type="RefSeq" id="WP_146268712.1">
    <property type="nucleotide sequence ID" value="NZ_VOEI01000001.1"/>
</dbReference>
<dbReference type="Proteomes" id="UP000318010">
    <property type="component" value="Unassembled WGS sequence"/>
</dbReference>
<comment type="caution">
    <text evidence="1">The sequence shown here is derived from an EMBL/GenBank/DDBJ whole genome shotgun (WGS) entry which is preliminary data.</text>
</comment>
<dbReference type="SUPFAM" id="SSF56925">
    <property type="entry name" value="OMPA-like"/>
    <property type="match status" value="1"/>
</dbReference>
<reference evidence="1 2" key="1">
    <citation type="submission" date="2019-07" db="EMBL/GenBank/DDBJ databases">
        <authorList>
            <person name="Kim J."/>
        </authorList>
    </citation>
    <scope>NUCLEOTIDE SEQUENCE [LARGE SCALE GENOMIC DNA]</scope>
    <source>
        <strain evidence="1 2">MJ1a</strain>
    </source>
</reference>
<evidence type="ECO:0000313" key="2">
    <source>
        <dbReference type="Proteomes" id="UP000318010"/>
    </source>
</evidence>
<keyword evidence="2" id="KW-1185">Reference proteome</keyword>